<proteinExistence type="predicted"/>
<protein>
    <submittedName>
        <fullName evidence="2">S-adenosyl-L-methionine-dependent methyltransferase</fullName>
    </submittedName>
</protein>
<dbReference type="EMBL" id="MU863658">
    <property type="protein sequence ID" value="KAK4098513.1"/>
    <property type="molecule type" value="Genomic_DNA"/>
</dbReference>
<dbReference type="GO" id="GO:0032259">
    <property type="term" value="P:methylation"/>
    <property type="evidence" value="ECO:0007669"/>
    <property type="project" value="UniProtKB-KW"/>
</dbReference>
<evidence type="ECO:0000313" key="3">
    <source>
        <dbReference type="Proteomes" id="UP001305647"/>
    </source>
</evidence>
<dbReference type="Proteomes" id="UP001305647">
    <property type="component" value="Unassembled WGS sequence"/>
</dbReference>
<sequence>MATKSGFDLVLAAESLRHDAGTLAGILETTHDGEDSAAHLLRRRIVQTAKMIAFETAPKVDVVKEDWIVLGNVAAWNIFIDWKAFDHIPVDGYIYISELARVLNAQESLVARISAQLFATGKLLPGPYPNTLSHSRISPLYISTHPVSDACTVAVGNAMKPFAHWPEYFRAYGRREPVGPAHTPFSFAWGHAALPPWEVKALHPAYASAFMRTMRARQIAGGDMVVAGKRALCDLGWVERRANLESGAAVYLLRRILCDYSDELAIGILSRLAEALPDHKPRVRVIIMEERLLEVPTPENCIVDMVMANLGGKLRNEATYREIAAAAGLRVVGYHVQEGQPLCAVECAKI</sequence>
<accession>A0AAN6PVF9</accession>
<evidence type="ECO:0000259" key="1">
    <source>
        <dbReference type="Pfam" id="PF00891"/>
    </source>
</evidence>
<reference evidence="2" key="1">
    <citation type="journal article" date="2023" name="Mol. Phylogenet. Evol.">
        <title>Genome-scale phylogeny and comparative genomics of the fungal order Sordariales.</title>
        <authorList>
            <person name="Hensen N."/>
            <person name="Bonometti L."/>
            <person name="Westerberg I."/>
            <person name="Brannstrom I.O."/>
            <person name="Guillou S."/>
            <person name="Cros-Aarteil S."/>
            <person name="Calhoun S."/>
            <person name="Haridas S."/>
            <person name="Kuo A."/>
            <person name="Mondo S."/>
            <person name="Pangilinan J."/>
            <person name="Riley R."/>
            <person name="LaButti K."/>
            <person name="Andreopoulos B."/>
            <person name="Lipzen A."/>
            <person name="Chen C."/>
            <person name="Yan M."/>
            <person name="Daum C."/>
            <person name="Ng V."/>
            <person name="Clum A."/>
            <person name="Steindorff A."/>
            <person name="Ohm R.A."/>
            <person name="Martin F."/>
            <person name="Silar P."/>
            <person name="Natvig D.O."/>
            <person name="Lalanne C."/>
            <person name="Gautier V."/>
            <person name="Ament-Velasquez S.L."/>
            <person name="Kruys A."/>
            <person name="Hutchinson M.I."/>
            <person name="Powell A.J."/>
            <person name="Barry K."/>
            <person name="Miller A.N."/>
            <person name="Grigoriev I.V."/>
            <person name="Debuchy R."/>
            <person name="Gladieux P."/>
            <person name="Hiltunen Thoren M."/>
            <person name="Johannesson H."/>
        </authorList>
    </citation>
    <scope>NUCLEOTIDE SEQUENCE</scope>
    <source>
        <strain evidence="2">CBS 757.83</strain>
    </source>
</reference>
<dbReference type="AlphaFoldDB" id="A0AAN6PVF9"/>
<dbReference type="GO" id="GO:0008171">
    <property type="term" value="F:O-methyltransferase activity"/>
    <property type="evidence" value="ECO:0007669"/>
    <property type="project" value="InterPro"/>
</dbReference>
<dbReference type="PANTHER" id="PTHR43712">
    <property type="entry name" value="PUTATIVE (AFU_ORTHOLOGUE AFUA_4G14580)-RELATED"/>
    <property type="match status" value="1"/>
</dbReference>
<comment type="caution">
    <text evidence="2">The sequence shown here is derived from an EMBL/GenBank/DDBJ whole genome shotgun (WGS) entry which is preliminary data.</text>
</comment>
<dbReference type="SUPFAM" id="SSF53335">
    <property type="entry name" value="S-adenosyl-L-methionine-dependent methyltransferases"/>
    <property type="match status" value="1"/>
</dbReference>
<gene>
    <name evidence="2" type="ORF">N658DRAFT_431962</name>
</gene>
<keyword evidence="3" id="KW-1185">Reference proteome</keyword>
<feature type="domain" description="O-methyltransferase C-terminal" evidence="1">
    <location>
        <begin position="248"/>
        <end position="329"/>
    </location>
</feature>
<dbReference type="InterPro" id="IPR029063">
    <property type="entry name" value="SAM-dependent_MTases_sf"/>
</dbReference>
<dbReference type="Pfam" id="PF00891">
    <property type="entry name" value="Methyltransf_2"/>
    <property type="match status" value="1"/>
</dbReference>
<dbReference type="PANTHER" id="PTHR43712:SF16">
    <property type="entry name" value="O-METHYLTRANSFERASE ELCB"/>
    <property type="match status" value="1"/>
</dbReference>
<dbReference type="InterPro" id="IPR001077">
    <property type="entry name" value="COMT_C"/>
</dbReference>
<reference evidence="2" key="2">
    <citation type="submission" date="2023-05" db="EMBL/GenBank/DDBJ databases">
        <authorList>
            <consortium name="Lawrence Berkeley National Laboratory"/>
            <person name="Steindorff A."/>
            <person name="Hensen N."/>
            <person name="Bonometti L."/>
            <person name="Westerberg I."/>
            <person name="Brannstrom I.O."/>
            <person name="Guillou S."/>
            <person name="Cros-Aarteil S."/>
            <person name="Calhoun S."/>
            <person name="Haridas S."/>
            <person name="Kuo A."/>
            <person name="Mondo S."/>
            <person name="Pangilinan J."/>
            <person name="Riley R."/>
            <person name="Labutti K."/>
            <person name="Andreopoulos B."/>
            <person name="Lipzen A."/>
            <person name="Chen C."/>
            <person name="Yanf M."/>
            <person name="Daum C."/>
            <person name="Ng V."/>
            <person name="Clum A."/>
            <person name="Ohm R."/>
            <person name="Martin F."/>
            <person name="Silar P."/>
            <person name="Natvig D."/>
            <person name="Lalanne C."/>
            <person name="Gautier V."/>
            <person name="Ament-Velasquez S.L."/>
            <person name="Kruys A."/>
            <person name="Hutchinson M.I."/>
            <person name="Powell A.J."/>
            <person name="Barry K."/>
            <person name="Miller A.N."/>
            <person name="Grigoriev I.V."/>
            <person name="Debuchy R."/>
            <person name="Gladieux P."/>
            <person name="Thoren M.H."/>
            <person name="Johannesson H."/>
        </authorList>
    </citation>
    <scope>NUCLEOTIDE SEQUENCE</scope>
    <source>
        <strain evidence="2">CBS 757.83</strain>
    </source>
</reference>
<evidence type="ECO:0000313" key="2">
    <source>
        <dbReference type="EMBL" id="KAK4098513.1"/>
    </source>
</evidence>
<name>A0AAN6PVF9_9PEZI</name>
<dbReference type="Gene3D" id="3.40.50.150">
    <property type="entry name" value="Vaccinia Virus protein VP39"/>
    <property type="match status" value="1"/>
</dbReference>
<organism evidence="2 3">
    <name type="scientific">Parathielavia hyrcaniae</name>
    <dbReference type="NCBI Taxonomy" id="113614"/>
    <lineage>
        <taxon>Eukaryota</taxon>
        <taxon>Fungi</taxon>
        <taxon>Dikarya</taxon>
        <taxon>Ascomycota</taxon>
        <taxon>Pezizomycotina</taxon>
        <taxon>Sordariomycetes</taxon>
        <taxon>Sordariomycetidae</taxon>
        <taxon>Sordariales</taxon>
        <taxon>Chaetomiaceae</taxon>
        <taxon>Parathielavia</taxon>
    </lineage>
</organism>
<keyword evidence="2" id="KW-0489">Methyltransferase</keyword>
<keyword evidence="2" id="KW-0808">Transferase</keyword>